<reference evidence="3" key="1">
    <citation type="journal article" date="2011" name="PLoS Genet.">
        <title>Azospirillum genomes reveal transition of bacteria from aquatic to terrestrial environments.</title>
        <authorList>
            <person name="Wisniewski-Dye F."/>
            <person name="Borziak K."/>
            <person name="Khalsa-Moyers G."/>
            <person name="Alexandre G."/>
            <person name="Sukharnikov L.O."/>
            <person name="Wuichet K."/>
            <person name="Hurst G.B."/>
            <person name="McDonald W.H."/>
            <person name="Robertson J.S."/>
            <person name="Barbe V."/>
            <person name="Calteau A."/>
            <person name="Rouy Z."/>
            <person name="Mangenot S."/>
            <person name="Prigent-Combaret C."/>
            <person name="Normand P."/>
            <person name="Boyer M."/>
            <person name="Siguier P."/>
            <person name="Dessaux Y."/>
            <person name="Elmerich C."/>
            <person name="Condemine G."/>
            <person name="Krishnen G."/>
            <person name="Kennedy I."/>
            <person name="Paterson A.H."/>
            <person name="Gonzalez V."/>
            <person name="Mavingui P."/>
            <person name="Zhulin I.B."/>
        </authorList>
    </citation>
    <scope>NUCLEOTIDE SEQUENCE [LARGE SCALE GENOMIC DNA]</scope>
    <source>
        <strain evidence="3">4B</strain>
    </source>
</reference>
<dbReference type="InterPro" id="IPR018723">
    <property type="entry name" value="DUF2254_membrane"/>
</dbReference>
<protein>
    <recommendedName>
        <fullName evidence="4">DUF2254 domain-containing protein</fullName>
    </recommendedName>
</protein>
<accession>G7ZF58</accession>
<dbReference type="Pfam" id="PF10011">
    <property type="entry name" value="DUF2254"/>
    <property type="match status" value="1"/>
</dbReference>
<evidence type="ECO:0000256" key="1">
    <source>
        <dbReference type="SAM" id="Phobius"/>
    </source>
</evidence>
<dbReference type="RefSeq" id="WP_014249512.1">
    <property type="nucleotide sequence ID" value="NC_016623.1"/>
</dbReference>
<organism evidence="2 3">
    <name type="scientific">Azospirillum lipoferum (strain 4B)</name>
    <dbReference type="NCBI Taxonomy" id="862719"/>
    <lineage>
        <taxon>Bacteria</taxon>
        <taxon>Pseudomonadati</taxon>
        <taxon>Pseudomonadota</taxon>
        <taxon>Alphaproteobacteria</taxon>
        <taxon>Rhodospirillales</taxon>
        <taxon>Azospirillaceae</taxon>
        <taxon>Azospirillum</taxon>
    </lineage>
</organism>
<feature type="transmembrane region" description="Helical" evidence="1">
    <location>
        <begin position="109"/>
        <end position="128"/>
    </location>
</feature>
<dbReference type="Proteomes" id="UP000005667">
    <property type="component" value="Plasmid AZO_p3"/>
</dbReference>
<keyword evidence="3" id="KW-1185">Reference proteome</keyword>
<name>G7ZF58_AZOL4</name>
<keyword evidence="1" id="KW-0472">Membrane</keyword>
<feature type="transmembrane region" description="Helical" evidence="1">
    <location>
        <begin position="62"/>
        <end position="88"/>
    </location>
</feature>
<geneLocation type="plasmid" evidence="2 3">
    <name>AZO_p3</name>
</geneLocation>
<proteinExistence type="predicted"/>
<evidence type="ECO:0000313" key="3">
    <source>
        <dbReference type="Proteomes" id="UP000005667"/>
    </source>
</evidence>
<gene>
    <name evidence="2" type="ordered locus">AZOLI_p30225</name>
</gene>
<keyword evidence="1" id="KW-0812">Transmembrane</keyword>
<evidence type="ECO:0008006" key="4">
    <source>
        <dbReference type="Google" id="ProtNLM"/>
    </source>
</evidence>
<keyword evidence="1" id="KW-1133">Transmembrane helix</keyword>
<evidence type="ECO:0000313" key="2">
    <source>
        <dbReference type="EMBL" id="CBS90067.1"/>
    </source>
</evidence>
<dbReference type="AlphaFoldDB" id="G7ZF58"/>
<sequence>MTGRLRYYWMFLRESLWFVPLLMSIAAAALAVLLVTEGEMLPDGAAELWLIYSGDPESARQLLGALLSGIITMTSLVVSITVVVLTLAAGQLGPRLVRNFIGDPQTQTVLGLFVATILYLLVVFRSIGAPSDNAIPHFAISVGTALSALCLFVLLFYVHKLARSIMYDNAVRTVSHQLRDSIDLLLPKEGTPETPPPAPADAARIGLGRDGYIQAVDFDEMVRIACDADAVIWLDVRPGHFVLARGCHLAVHPPEACSDALRRDLEKAFIIGTERTPTQDLEYGIRQLVEMALRALSPGINDVYTGLTVIDMLSSALSRIFDRPLEAALLRDGRQRLRVVRDVMDHDGLVRAAFDQIRQAGAGMPAVLIRVADVLATLAPYACDEARLRPLLDQIALIEEEGKRGDFLDRDREALLGRCRNARERLTARPGPRPGR</sequence>
<feature type="transmembrane region" description="Helical" evidence="1">
    <location>
        <begin position="134"/>
        <end position="158"/>
    </location>
</feature>
<dbReference type="OrthoDB" id="2955631at2"/>
<dbReference type="EMBL" id="FQ311871">
    <property type="protein sequence ID" value="CBS90067.1"/>
    <property type="molecule type" value="Genomic_DNA"/>
</dbReference>
<keyword evidence="2" id="KW-0614">Plasmid</keyword>
<dbReference type="HOGENOM" id="CLU_032303_1_1_5"/>
<dbReference type="KEGG" id="ali:AZOLI_p30225"/>